<keyword evidence="9" id="KW-1185">Reference proteome</keyword>
<evidence type="ECO:0000256" key="5">
    <source>
        <dbReference type="ARBA" id="ARBA00023180"/>
    </source>
</evidence>
<dbReference type="GO" id="GO:0000324">
    <property type="term" value="C:fungal-type vacuole"/>
    <property type="evidence" value="ECO:0007669"/>
    <property type="project" value="TreeGrafter"/>
</dbReference>
<dbReference type="PANTHER" id="PTHR11802:SF432">
    <property type="entry name" value="Y, PUTATIVE-RELATED"/>
    <property type="match status" value="1"/>
</dbReference>
<name>A0A8H3VYS4_9PEZI</name>
<dbReference type="EMBL" id="WOWK01000227">
    <property type="protein sequence ID" value="KAF0315168.1"/>
    <property type="molecule type" value="Genomic_DNA"/>
</dbReference>
<accession>A0A8H3VYS4</accession>
<dbReference type="PRINTS" id="PR00724">
    <property type="entry name" value="CRBOXYPTASEC"/>
</dbReference>
<evidence type="ECO:0000313" key="8">
    <source>
        <dbReference type="EMBL" id="KAF0315168.1"/>
    </source>
</evidence>
<dbReference type="Pfam" id="PF00450">
    <property type="entry name" value="Peptidase_S10"/>
    <property type="match status" value="1"/>
</dbReference>
<keyword evidence="2 8" id="KW-0121">Carboxypeptidase</keyword>
<proteinExistence type="inferred from homology"/>
<dbReference type="InterPro" id="IPR029058">
    <property type="entry name" value="AB_hydrolase_fold"/>
</dbReference>
<keyword evidence="3" id="KW-0645">Protease</keyword>
<comment type="similarity">
    <text evidence="1">Belongs to the peptidase S10 family.</text>
</comment>
<dbReference type="Proteomes" id="UP000434172">
    <property type="component" value="Unassembled WGS sequence"/>
</dbReference>
<gene>
    <name evidence="8" type="ORF">GQ607_017608</name>
</gene>
<dbReference type="AlphaFoldDB" id="A0A8H3VYS4"/>
<dbReference type="GO" id="GO:0006508">
    <property type="term" value="P:proteolysis"/>
    <property type="evidence" value="ECO:0007669"/>
    <property type="project" value="UniProtKB-KW"/>
</dbReference>
<evidence type="ECO:0000256" key="7">
    <source>
        <dbReference type="SAM" id="SignalP"/>
    </source>
</evidence>
<evidence type="ECO:0000256" key="6">
    <source>
        <dbReference type="SAM" id="MobiDB-lite"/>
    </source>
</evidence>
<reference evidence="8 9" key="1">
    <citation type="submission" date="2019-12" db="EMBL/GenBank/DDBJ databases">
        <title>A genome sequence resource for the geographically widespread anthracnose pathogen Colletotrichum asianum.</title>
        <authorList>
            <person name="Meng Y."/>
        </authorList>
    </citation>
    <scope>NUCLEOTIDE SEQUENCE [LARGE SCALE GENOMIC DNA]</scope>
    <source>
        <strain evidence="8 9">ICMP 18580</strain>
    </source>
</reference>
<dbReference type="Gene3D" id="1.10.287.410">
    <property type="match status" value="1"/>
</dbReference>
<feature type="chain" id="PRO_5034103696" evidence="7">
    <location>
        <begin position="19"/>
        <end position="503"/>
    </location>
</feature>
<comment type="caution">
    <text evidence="8">The sequence shown here is derived from an EMBL/GenBank/DDBJ whole genome shotgun (WGS) entry which is preliminary data.</text>
</comment>
<dbReference type="Gene3D" id="3.40.50.1820">
    <property type="entry name" value="alpha/beta hydrolase"/>
    <property type="match status" value="1"/>
</dbReference>
<dbReference type="SUPFAM" id="SSF53474">
    <property type="entry name" value="alpha/beta-Hydrolases"/>
    <property type="match status" value="1"/>
</dbReference>
<evidence type="ECO:0000256" key="2">
    <source>
        <dbReference type="ARBA" id="ARBA00022645"/>
    </source>
</evidence>
<evidence type="ECO:0000313" key="9">
    <source>
        <dbReference type="Proteomes" id="UP000434172"/>
    </source>
</evidence>
<keyword evidence="4" id="KW-0378">Hydrolase</keyword>
<feature type="region of interest" description="Disordered" evidence="6">
    <location>
        <begin position="24"/>
        <end position="43"/>
    </location>
</feature>
<protein>
    <submittedName>
        <fullName evidence="8">Carboxypeptidase y</fullName>
    </submittedName>
</protein>
<evidence type="ECO:0000256" key="4">
    <source>
        <dbReference type="ARBA" id="ARBA00022801"/>
    </source>
</evidence>
<keyword evidence="7" id="KW-0732">Signal</keyword>
<dbReference type="InterPro" id="IPR001563">
    <property type="entry name" value="Peptidase_S10"/>
</dbReference>
<sequence length="503" mass="55572">MPLLALCCALVAAATASALGLHPGPGSGSGPGEQKTLSGARPPVVAEEQPAPFTLRKQPKELCDAGSQYWTGVVNVTDHKSIFFWYFESRHDPENAPLILWMSGGPGATGELGLFKGIGPCVVNEDGNSTKTLEYSWIDYANVVVIDQPAGVGFSHITNRSHIPVSLEEGGRDIHKFLRTFTNDVFPVHSGRSLHIAGESMGGHYVTGYTHHIMRSEREIASSGKSPVTYEPLNIESAIIVDGYVDNTRQTVGYYDFFCSDWRRDGRKAPLMNSTACDLMAAAVPHCEILGQHCRETYNKEVCLAAAMSCDETVGALYAADVRPGGWNPYDSRLKCQKPPLCSDFDKDATFEFFNRPWVQEMLGFPNTSFELIDFDTNGRWTEAKNVFLPVTRELTWLLDNTDIRVLFINGNNDIIINTPGQIRMLDEQPWEGQASFRAESFSDWHYQRGDLVSSAKDVDTSRGGTFKGNGRLSLYTVDEAGHFAPFNQPEAVGAVVRKWLQI</sequence>
<dbReference type="PANTHER" id="PTHR11802">
    <property type="entry name" value="SERINE PROTEASE FAMILY S10 SERINE CARBOXYPEPTIDASE"/>
    <property type="match status" value="1"/>
</dbReference>
<evidence type="ECO:0000256" key="1">
    <source>
        <dbReference type="ARBA" id="ARBA00009431"/>
    </source>
</evidence>
<organism evidence="8 9">
    <name type="scientific">Colletotrichum asianum</name>
    <dbReference type="NCBI Taxonomy" id="702518"/>
    <lineage>
        <taxon>Eukaryota</taxon>
        <taxon>Fungi</taxon>
        <taxon>Dikarya</taxon>
        <taxon>Ascomycota</taxon>
        <taxon>Pezizomycotina</taxon>
        <taxon>Sordariomycetes</taxon>
        <taxon>Hypocreomycetidae</taxon>
        <taxon>Glomerellales</taxon>
        <taxon>Glomerellaceae</taxon>
        <taxon>Colletotrichum</taxon>
        <taxon>Colletotrichum gloeosporioides species complex</taxon>
    </lineage>
</organism>
<keyword evidence="5" id="KW-0325">Glycoprotein</keyword>
<dbReference type="OrthoDB" id="443318at2759"/>
<dbReference type="GO" id="GO:0004185">
    <property type="term" value="F:serine-type carboxypeptidase activity"/>
    <property type="evidence" value="ECO:0007669"/>
    <property type="project" value="InterPro"/>
</dbReference>
<feature type="signal peptide" evidence="7">
    <location>
        <begin position="1"/>
        <end position="18"/>
    </location>
</feature>
<evidence type="ECO:0000256" key="3">
    <source>
        <dbReference type="ARBA" id="ARBA00022670"/>
    </source>
</evidence>